<dbReference type="STRING" id="88036.D8SBM2"/>
<dbReference type="GO" id="GO:0043021">
    <property type="term" value="F:ribonucleoprotein complex binding"/>
    <property type="evidence" value="ECO:0007669"/>
    <property type="project" value="UniProtKB-UniRule"/>
</dbReference>
<dbReference type="HOGENOM" id="CLU_000288_57_0_1"/>
<dbReference type="GO" id="GO:0005654">
    <property type="term" value="C:nucleoplasm"/>
    <property type="evidence" value="ECO:0007669"/>
    <property type="project" value="UniProtKB-SubCell"/>
</dbReference>
<dbReference type="Gene3D" id="2.130.10.10">
    <property type="entry name" value="YVTN repeat-like/Quinoprotein amine dehydrogenase"/>
    <property type="match status" value="1"/>
</dbReference>
<comment type="subcellular location">
    <subcellularLocation>
        <location evidence="6">Nucleus</location>
        <location evidence="6">Nucleolus</location>
    </subcellularLocation>
    <subcellularLocation>
        <location evidence="6">Nucleus</location>
        <location evidence="6">Nucleoplasm</location>
    </subcellularLocation>
</comment>
<dbReference type="HAMAP" id="MF_03029">
    <property type="entry name" value="WDR12"/>
    <property type="match status" value="1"/>
</dbReference>
<dbReference type="AlphaFoldDB" id="D8SBM2"/>
<evidence type="ECO:0000313" key="10">
    <source>
        <dbReference type="Proteomes" id="UP000001514"/>
    </source>
</evidence>
<comment type="function">
    <text evidence="6">Required for maturation of ribosomal RNAs and formation of the large ribosomal subunit.</text>
</comment>
<evidence type="ECO:0000256" key="6">
    <source>
        <dbReference type="HAMAP-Rule" id="MF_03029"/>
    </source>
</evidence>
<dbReference type="GO" id="GO:0030687">
    <property type="term" value="C:preribosome, large subunit precursor"/>
    <property type="evidence" value="ECO:0007669"/>
    <property type="project" value="UniProtKB-UniRule"/>
</dbReference>
<dbReference type="InParanoid" id="D8SBM2"/>
<dbReference type="PANTHER" id="PTHR19855">
    <property type="entry name" value="WD40 REPEAT PROTEIN 12, 37"/>
    <property type="match status" value="1"/>
</dbReference>
<keyword evidence="3 7" id="KW-0853">WD repeat</keyword>
<dbReference type="InterPro" id="IPR019775">
    <property type="entry name" value="WD40_repeat_CS"/>
</dbReference>
<dbReference type="Pfam" id="PF08154">
    <property type="entry name" value="NLE"/>
    <property type="match status" value="1"/>
</dbReference>
<dbReference type="InterPro" id="IPR012972">
    <property type="entry name" value="NLE"/>
</dbReference>
<keyword evidence="1 6" id="KW-0690">Ribosome biogenesis</keyword>
<dbReference type="KEGG" id="smo:SELMODRAFT_112898"/>
<dbReference type="Gramene" id="EFJ18414">
    <property type="protein sequence ID" value="EFJ18414"/>
    <property type="gene ID" value="SELMODRAFT_112898"/>
</dbReference>
<evidence type="ECO:0000256" key="5">
    <source>
        <dbReference type="ARBA" id="ARBA00023242"/>
    </source>
</evidence>
<dbReference type="GO" id="GO:0000466">
    <property type="term" value="P:maturation of 5.8S rRNA from tricistronic rRNA transcript (SSU-rRNA, 5.8S rRNA, LSU-rRNA)"/>
    <property type="evidence" value="ECO:0007669"/>
    <property type="project" value="UniProtKB-UniRule"/>
</dbReference>
<dbReference type="PROSITE" id="PS50082">
    <property type="entry name" value="WD_REPEATS_2"/>
    <property type="match status" value="4"/>
</dbReference>
<dbReference type="Pfam" id="PF00400">
    <property type="entry name" value="WD40"/>
    <property type="match status" value="6"/>
</dbReference>
<feature type="repeat" description="WD" evidence="7">
    <location>
        <begin position="200"/>
        <end position="241"/>
    </location>
</feature>
<proteinExistence type="inferred from homology"/>
<dbReference type="InterPro" id="IPR020472">
    <property type="entry name" value="WD40_PAC1"/>
</dbReference>
<evidence type="ECO:0000313" key="9">
    <source>
        <dbReference type="EMBL" id="EFJ18414.1"/>
    </source>
</evidence>
<dbReference type="InterPro" id="IPR015943">
    <property type="entry name" value="WD40/YVTN_repeat-like_dom_sf"/>
</dbReference>
<dbReference type="InterPro" id="IPR028599">
    <property type="entry name" value="WDR12/Ytm1"/>
</dbReference>
<evidence type="ECO:0000256" key="4">
    <source>
        <dbReference type="ARBA" id="ARBA00022737"/>
    </source>
</evidence>
<dbReference type="GO" id="GO:0005730">
    <property type="term" value="C:nucleolus"/>
    <property type="evidence" value="ECO:0007669"/>
    <property type="project" value="UniProtKB-SubCell"/>
</dbReference>
<feature type="repeat" description="WD" evidence="7">
    <location>
        <begin position="353"/>
        <end position="395"/>
    </location>
</feature>
<evidence type="ECO:0000256" key="1">
    <source>
        <dbReference type="ARBA" id="ARBA00022517"/>
    </source>
</evidence>
<keyword evidence="10" id="KW-1185">Reference proteome</keyword>
<dbReference type="PRINTS" id="PR00320">
    <property type="entry name" value="GPROTEINBRPT"/>
</dbReference>
<evidence type="ECO:0000256" key="2">
    <source>
        <dbReference type="ARBA" id="ARBA00022552"/>
    </source>
</evidence>
<dbReference type="OMA" id="DIQAPDW"/>
<dbReference type="EMBL" id="GL377610">
    <property type="protein sequence ID" value="EFJ18414.1"/>
    <property type="molecule type" value="Genomic_DNA"/>
</dbReference>
<feature type="repeat" description="WD" evidence="7">
    <location>
        <begin position="138"/>
        <end position="183"/>
    </location>
</feature>
<dbReference type="GO" id="GO:0000463">
    <property type="term" value="P:maturation of LSU-rRNA from tricistronic rRNA transcript (SSU-rRNA, 5.8S rRNA, LSU-rRNA)"/>
    <property type="evidence" value="ECO:0007669"/>
    <property type="project" value="UniProtKB-UniRule"/>
</dbReference>
<dbReference type="PROSITE" id="PS50294">
    <property type="entry name" value="WD_REPEATS_REGION"/>
    <property type="match status" value="3"/>
</dbReference>
<dbReference type="FunCoup" id="D8SBM2">
    <property type="interactions" value="3777"/>
</dbReference>
<feature type="domain" description="NLE" evidence="8">
    <location>
        <begin position="8"/>
        <end position="69"/>
    </location>
</feature>
<gene>
    <name evidence="9" type="ORF">SELMODRAFT_112898</name>
</gene>
<sequence>MDAGERQVQVRFTTRLGSDLRVEATAFSLPVHLNRYGLSQIINTLLALDGPRPFDFLFDGELIRTTLEQLYLSKNLSAESILVLEYILAVGPPELQSSQPEKDWVSAVNGVNPSLILSGSYDSFARAWFPDGTCGSVLKGHSDAITSIAVAGSSNDTDLDVITSSKDKTLRLWKVGSFDRVSIIVPLKPSSSTLSSVRIFKGHAASVQCVAANPSNTQVCSGSWDSTIKLWKIDSEDEDNEDEQALKKRKLDGAKQSIAQVTAFTTHKEHTQCVAALEWPEDRYIFSASWDHSFRQWDVETSINTLTMTCSKALHCLSVGGEGSLLVATGGADPVLRIWDTRMPGTVVPVLQLTSHTSWISSCKWHRQSPKHLLTSSYDGTVKMWDIRSKVPLQTVEAHKDKVLCTDWWREDTVVSGGADCEFKLFKYTPIEWL</sequence>
<dbReference type="CDD" id="cd00200">
    <property type="entry name" value="WD40"/>
    <property type="match status" value="1"/>
</dbReference>
<evidence type="ECO:0000256" key="3">
    <source>
        <dbReference type="ARBA" id="ARBA00022574"/>
    </source>
</evidence>
<dbReference type="SMART" id="SM00320">
    <property type="entry name" value="WD40"/>
    <property type="match status" value="7"/>
</dbReference>
<comment type="similarity">
    <text evidence="6">Belongs to the WD repeat WDR12/YTM1 family.</text>
</comment>
<keyword evidence="2 6" id="KW-0698">rRNA processing</keyword>
<evidence type="ECO:0000259" key="8">
    <source>
        <dbReference type="Pfam" id="PF08154"/>
    </source>
</evidence>
<dbReference type="Proteomes" id="UP000001514">
    <property type="component" value="Unassembled WGS sequence"/>
</dbReference>
<dbReference type="eggNOG" id="KOG0313">
    <property type="taxonomic scope" value="Eukaryota"/>
</dbReference>
<dbReference type="SUPFAM" id="SSF50978">
    <property type="entry name" value="WD40 repeat-like"/>
    <property type="match status" value="1"/>
</dbReference>
<dbReference type="InterPro" id="IPR036322">
    <property type="entry name" value="WD40_repeat_dom_sf"/>
</dbReference>
<protein>
    <recommendedName>
        <fullName evidence="6">Ribosome biogenesis protein WDR12 homolog</fullName>
    </recommendedName>
</protein>
<dbReference type="InterPro" id="IPR001680">
    <property type="entry name" value="WD40_rpt"/>
</dbReference>
<dbReference type="PANTHER" id="PTHR19855:SF11">
    <property type="entry name" value="RIBOSOME BIOGENESIS PROTEIN WDR12"/>
    <property type="match status" value="1"/>
</dbReference>
<keyword evidence="4" id="KW-0677">Repeat</keyword>
<dbReference type="PROSITE" id="PS00678">
    <property type="entry name" value="WD_REPEATS_1"/>
    <property type="match status" value="1"/>
</dbReference>
<name>D8SBM2_SELML</name>
<reference evidence="9 10" key="1">
    <citation type="journal article" date="2011" name="Science">
        <title>The Selaginella genome identifies genetic changes associated with the evolution of vascular plants.</title>
        <authorList>
            <person name="Banks J.A."/>
            <person name="Nishiyama T."/>
            <person name="Hasebe M."/>
            <person name="Bowman J.L."/>
            <person name="Gribskov M."/>
            <person name="dePamphilis C."/>
            <person name="Albert V.A."/>
            <person name="Aono N."/>
            <person name="Aoyama T."/>
            <person name="Ambrose B.A."/>
            <person name="Ashton N.W."/>
            <person name="Axtell M.J."/>
            <person name="Barker E."/>
            <person name="Barker M.S."/>
            <person name="Bennetzen J.L."/>
            <person name="Bonawitz N.D."/>
            <person name="Chapple C."/>
            <person name="Cheng C."/>
            <person name="Correa L.G."/>
            <person name="Dacre M."/>
            <person name="DeBarry J."/>
            <person name="Dreyer I."/>
            <person name="Elias M."/>
            <person name="Engstrom E.M."/>
            <person name="Estelle M."/>
            <person name="Feng L."/>
            <person name="Finet C."/>
            <person name="Floyd S.K."/>
            <person name="Frommer W.B."/>
            <person name="Fujita T."/>
            <person name="Gramzow L."/>
            <person name="Gutensohn M."/>
            <person name="Harholt J."/>
            <person name="Hattori M."/>
            <person name="Heyl A."/>
            <person name="Hirai T."/>
            <person name="Hiwatashi Y."/>
            <person name="Ishikawa M."/>
            <person name="Iwata M."/>
            <person name="Karol K.G."/>
            <person name="Koehler B."/>
            <person name="Kolukisaoglu U."/>
            <person name="Kubo M."/>
            <person name="Kurata T."/>
            <person name="Lalonde S."/>
            <person name="Li K."/>
            <person name="Li Y."/>
            <person name="Litt A."/>
            <person name="Lyons E."/>
            <person name="Manning G."/>
            <person name="Maruyama T."/>
            <person name="Michael T.P."/>
            <person name="Mikami K."/>
            <person name="Miyazaki S."/>
            <person name="Morinaga S."/>
            <person name="Murata T."/>
            <person name="Mueller-Roeber B."/>
            <person name="Nelson D.R."/>
            <person name="Obara M."/>
            <person name="Oguri Y."/>
            <person name="Olmstead R.G."/>
            <person name="Onodera N."/>
            <person name="Petersen B.L."/>
            <person name="Pils B."/>
            <person name="Prigge M."/>
            <person name="Rensing S.A."/>
            <person name="Riano-Pachon D.M."/>
            <person name="Roberts A.W."/>
            <person name="Sato Y."/>
            <person name="Scheller H.V."/>
            <person name="Schulz B."/>
            <person name="Schulz C."/>
            <person name="Shakirov E.V."/>
            <person name="Shibagaki N."/>
            <person name="Shinohara N."/>
            <person name="Shippen D.E."/>
            <person name="Soerensen I."/>
            <person name="Sotooka R."/>
            <person name="Sugimoto N."/>
            <person name="Sugita M."/>
            <person name="Sumikawa N."/>
            <person name="Tanurdzic M."/>
            <person name="Theissen G."/>
            <person name="Ulvskov P."/>
            <person name="Wakazuki S."/>
            <person name="Weng J.K."/>
            <person name="Willats W.W."/>
            <person name="Wipf D."/>
            <person name="Wolf P.G."/>
            <person name="Yang L."/>
            <person name="Zimmer A.D."/>
            <person name="Zhu Q."/>
            <person name="Mitros T."/>
            <person name="Hellsten U."/>
            <person name="Loque D."/>
            <person name="Otillar R."/>
            <person name="Salamov A."/>
            <person name="Schmutz J."/>
            <person name="Shapiro H."/>
            <person name="Lindquist E."/>
            <person name="Lucas S."/>
            <person name="Rokhsar D."/>
            <person name="Grigoriev I.V."/>
        </authorList>
    </citation>
    <scope>NUCLEOTIDE SEQUENCE [LARGE SCALE GENOMIC DNA]</scope>
</reference>
<evidence type="ECO:0000256" key="7">
    <source>
        <dbReference type="PROSITE-ProRule" id="PRU00221"/>
    </source>
</evidence>
<accession>D8SBM2</accession>
<organism evidence="10">
    <name type="scientific">Selaginella moellendorffii</name>
    <name type="common">Spikemoss</name>
    <dbReference type="NCBI Taxonomy" id="88036"/>
    <lineage>
        <taxon>Eukaryota</taxon>
        <taxon>Viridiplantae</taxon>
        <taxon>Streptophyta</taxon>
        <taxon>Embryophyta</taxon>
        <taxon>Tracheophyta</taxon>
        <taxon>Lycopodiopsida</taxon>
        <taxon>Selaginellales</taxon>
        <taxon>Selaginellaceae</taxon>
        <taxon>Selaginella</taxon>
    </lineage>
</organism>
<keyword evidence="5 6" id="KW-0539">Nucleus</keyword>
<feature type="repeat" description="WD" evidence="7">
    <location>
        <begin position="267"/>
        <end position="307"/>
    </location>
</feature>